<protein>
    <submittedName>
        <fullName evidence="12">Unannotated protein</fullName>
    </submittedName>
</protein>
<dbReference type="SUPFAM" id="SSF53244">
    <property type="entry name" value="MurD-like peptide ligases, peptide-binding domain"/>
    <property type="match status" value="1"/>
</dbReference>
<accession>A0A6J6K573</accession>
<keyword evidence="6" id="KW-0133">Cell shape</keyword>
<dbReference type="InterPro" id="IPR036615">
    <property type="entry name" value="Mur_ligase_C_dom_sf"/>
</dbReference>
<dbReference type="GO" id="GO:0004326">
    <property type="term" value="F:tetrahydrofolylpolyglutamate synthase activity"/>
    <property type="evidence" value="ECO:0007669"/>
    <property type="project" value="InterPro"/>
</dbReference>
<dbReference type="HAMAP" id="MF_00208">
    <property type="entry name" value="MurE"/>
    <property type="match status" value="1"/>
</dbReference>
<dbReference type="Pfam" id="PF02875">
    <property type="entry name" value="Mur_ligase_C"/>
    <property type="match status" value="1"/>
</dbReference>
<dbReference type="GO" id="GO:0071555">
    <property type="term" value="P:cell wall organization"/>
    <property type="evidence" value="ECO:0007669"/>
    <property type="project" value="UniProtKB-KW"/>
</dbReference>
<evidence type="ECO:0000256" key="8">
    <source>
        <dbReference type="ARBA" id="ARBA00023316"/>
    </source>
</evidence>
<dbReference type="AlphaFoldDB" id="A0A6J6K573"/>
<dbReference type="InterPro" id="IPR000713">
    <property type="entry name" value="Mur_ligase_N"/>
</dbReference>
<dbReference type="InterPro" id="IPR036565">
    <property type="entry name" value="Mur-like_cat_sf"/>
</dbReference>
<dbReference type="Pfam" id="PF01225">
    <property type="entry name" value="Mur_ligase"/>
    <property type="match status" value="1"/>
</dbReference>
<dbReference type="GO" id="GO:0005524">
    <property type="term" value="F:ATP binding"/>
    <property type="evidence" value="ECO:0007669"/>
    <property type="project" value="UniProtKB-KW"/>
</dbReference>
<dbReference type="Gene3D" id="3.90.190.20">
    <property type="entry name" value="Mur ligase, C-terminal domain"/>
    <property type="match status" value="1"/>
</dbReference>
<dbReference type="NCBIfam" id="TIGR01085">
    <property type="entry name" value="murE"/>
    <property type="match status" value="1"/>
</dbReference>
<keyword evidence="8" id="KW-0961">Cell wall biogenesis/degradation</keyword>
<keyword evidence="5" id="KW-0067">ATP-binding</keyword>
<dbReference type="EMBL" id="CAEZWG010000005">
    <property type="protein sequence ID" value="CAB4643644.1"/>
    <property type="molecule type" value="Genomic_DNA"/>
</dbReference>
<gene>
    <name evidence="12" type="ORF">UFOPK2234_00067</name>
</gene>
<keyword evidence="7" id="KW-0573">Peptidoglycan synthesis</keyword>
<dbReference type="SUPFAM" id="SSF53623">
    <property type="entry name" value="MurD-like peptide ligases, catalytic domain"/>
    <property type="match status" value="1"/>
</dbReference>
<organism evidence="12">
    <name type="scientific">freshwater metagenome</name>
    <dbReference type="NCBI Taxonomy" id="449393"/>
    <lineage>
        <taxon>unclassified sequences</taxon>
        <taxon>metagenomes</taxon>
        <taxon>ecological metagenomes</taxon>
    </lineage>
</organism>
<dbReference type="NCBIfam" id="NF001124">
    <property type="entry name" value="PRK00139.1-2"/>
    <property type="match status" value="1"/>
</dbReference>
<dbReference type="GO" id="GO:0051301">
    <property type="term" value="P:cell division"/>
    <property type="evidence" value="ECO:0007669"/>
    <property type="project" value="InterPro"/>
</dbReference>
<dbReference type="NCBIfam" id="NF001126">
    <property type="entry name" value="PRK00139.1-4"/>
    <property type="match status" value="1"/>
</dbReference>
<feature type="domain" description="Mur ligase C-terminal" evidence="10">
    <location>
        <begin position="333"/>
        <end position="459"/>
    </location>
</feature>
<keyword evidence="2" id="KW-0963">Cytoplasm</keyword>
<dbReference type="InterPro" id="IPR005761">
    <property type="entry name" value="UDP-N-AcMur-Glu-dNH2Pim_ligase"/>
</dbReference>
<dbReference type="InterPro" id="IPR004101">
    <property type="entry name" value="Mur_ligase_C"/>
</dbReference>
<evidence type="ECO:0000313" key="12">
    <source>
        <dbReference type="EMBL" id="CAB4643644.1"/>
    </source>
</evidence>
<evidence type="ECO:0000256" key="2">
    <source>
        <dbReference type="ARBA" id="ARBA00022490"/>
    </source>
</evidence>
<dbReference type="GO" id="GO:0008360">
    <property type="term" value="P:regulation of cell shape"/>
    <property type="evidence" value="ECO:0007669"/>
    <property type="project" value="UniProtKB-KW"/>
</dbReference>
<evidence type="ECO:0000259" key="11">
    <source>
        <dbReference type="Pfam" id="PF08245"/>
    </source>
</evidence>
<dbReference type="SUPFAM" id="SSF63418">
    <property type="entry name" value="MurE/MurF N-terminal domain"/>
    <property type="match status" value="1"/>
</dbReference>
<dbReference type="InterPro" id="IPR035911">
    <property type="entry name" value="MurE/MurF_N"/>
</dbReference>
<dbReference type="GO" id="GO:0005737">
    <property type="term" value="C:cytoplasm"/>
    <property type="evidence" value="ECO:0007669"/>
    <property type="project" value="InterPro"/>
</dbReference>
<feature type="domain" description="Mur ligase central" evidence="11">
    <location>
        <begin position="110"/>
        <end position="310"/>
    </location>
</feature>
<dbReference type="PROSITE" id="PS01011">
    <property type="entry name" value="FOLYLPOLYGLU_SYNT_1"/>
    <property type="match status" value="1"/>
</dbReference>
<evidence type="ECO:0000256" key="5">
    <source>
        <dbReference type="ARBA" id="ARBA00022840"/>
    </source>
</evidence>
<dbReference type="InterPro" id="IPR018109">
    <property type="entry name" value="Folylpolyglutamate_synth_CS"/>
</dbReference>
<evidence type="ECO:0000256" key="1">
    <source>
        <dbReference type="ARBA" id="ARBA00005898"/>
    </source>
</evidence>
<dbReference type="PANTHER" id="PTHR23135">
    <property type="entry name" value="MUR LIGASE FAMILY MEMBER"/>
    <property type="match status" value="1"/>
</dbReference>
<evidence type="ECO:0000256" key="3">
    <source>
        <dbReference type="ARBA" id="ARBA00022598"/>
    </source>
</evidence>
<evidence type="ECO:0000256" key="4">
    <source>
        <dbReference type="ARBA" id="ARBA00022741"/>
    </source>
</evidence>
<dbReference type="Gene3D" id="3.40.1190.10">
    <property type="entry name" value="Mur-like, catalytic domain"/>
    <property type="match status" value="1"/>
</dbReference>
<dbReference type="InterPro" id="IPR013221">
    <property type="entry name" value="Mur_ligase_cen"/>
</dbReference>
<comment type="similarity">
    <text evidence="1">Belongs to the MurCDEF family. MurE subfamily.</text>
</comment>
<reference evidence="12" key="1">
    <citation type="submission" date="2020-05" db="EMBL/GenBank/DDBJ databases">
        <authorList>
            <person name="Chiriac C."/>
            <person name="Salcher M."/>
            <person name="Ghai R."/>
            <person name="Kavagutti S V."/>
        </authorList>
    </citation>
    <scope>NUCLEOTIDE SEQUENCE</scope>
</reference>
<proteinExistence type="inferred from homology"/>
<evidence type="ECO:0000259" key="10">
    <source>
        <dbReference type="Pfam" id="PF02875"/>
    </source>
</evidence>
<feature type="domain" description="Mur ligase N-terminal catalytic" evidence="9">
    <location>
        <begin position="27"/>
        <end position="71"/>
    </location>
</feature>
<keyword evidence="4" id="KW-0547">Nucleotide-binding</keyword>
<evidence type="ECO:0000256" key="7">
    <source>
        <dbReference type="ARBA" id="ARBA00022984"/>
    </source>
</evidence>
<dbReference type="Pfam" id="PF08245">
    <property type="entry name" value="Mur_ligase_M"/>
    <property type="match status" value="1"/>
</dbReference>
<name>A0A6J6K573_9ZZZZ</name>
<dbReference type="PANTHER" id="PTHR23135:SF4">
    <property type="entry name" value="UDP-N-ACETYLMURAMOYL-L-ALANYL-D-GLUTAMATE--2,6-DIAMINOPIMELATE LIGASE MURE HOMOLOG, CHLOROPLASTIC"/>
    <property type="match status" value="1"/>
</dbReference>
<sequence>MQIKPLSIKPKLLSDFDPAIFTESVSITGVCINAQRVEPGDLFIACPGQNFHGKDFISQAIANGAVAVLSDVKIDCSIPSFTHKQPRALVGELSSWVYEKPFEKLSAVGITGTNGKTTTANLVSQILNLNSSKCGLIGTLGIEINDQIVKGSRTTPEADELQAIARAMMEQGCSHLSMEVSSHAIVQNRIKGASFKVVAFSNLTQDHLDYHKTMQAYFEAKAALFTSEYAQKAVINIDDAYGEKLSNQTRLPVISVSRKKSSADWYFEKAELRNNSYDVEIKGIGGEVIKGIFPLIGDYNLDNLILAVAITHQLGISSEQISNTLSRLKSVPGRLETVNAGQSFIVLVDYAHTPDAVQNVIATARKLTSGKVIGVLGCGGDRDNSKRPLMGQALFQGCDVSIFTSDNPRSESADSILKEMIFGLDLGQKGEVCIDRREAISLAVNKANAGDVVLIMGKGHESGQEIKGVITPFDDRLELTQAILKQGNK</sequence>
<evidence type="ECO:0000259" key="9">
    <source>
        <dbReference type="Pfam" id="PF01225"/>
    </source>
</evidence>
<keyword evidence="3" id="KW-0436">Ligase</keyword>
<dbReference type="GO" id="GO:0009252">
    <property type="term" value="P:peptidoglycan biosynthetic process"/>
    <property type="evidence" value="ECO:0007669"/>
    <property type="project" value="UniProtKB-KW"/>
</dbReference>
<dbReference type="Gene3D" id="3.40.1390.10">
    <property type="entry name" value="MurE/MurF, N-terminal domain"/>
    <property type="match status" value="1"/>
</dbReference>
<evidence type="ECO:0000256" key="6">
    <source>
        <dbReference type="ARBA" id="ARBA00022960"/>
    </source>
</evidence>